<dbReference type="PRINTS" id="PR01805">
    <property type="entry name" value="VACJLIPOPROT"/>
</dbReference>
<dbReference type="PANTHER" id="PTHR30035">
    <property type="entry name" value="LIPOPROTEIN VACJ-RELATED"/>
    <property type="match status" value="1"/>
</dbReference>
<dbReference type="GO" id="GO:0120010">
    <property type="term" value="P:intermembrane phospholipid transfer"/>
    <property type="evidence" value="ECO:0007669"/>
    <property type="project" value="TreeGrafter"/>
</dbReference>
<dbReference type="Proteomes" id="UP000516148">
    <property type="component" value="Chromosome"/>
</dbReference>
<feature type="region of interest" description="Disordered" evidence="3">
    <location>
        <begin position="315"/>
        <end position="398"/>
    </location>
</feature>
<keyword evidence="5" id="KW-0449">Lipoprotein</keyword>
<evidence type="ECO:0000313" key="6">
    <source>
        <dbReference type="Proteomes" id="UP000516148"/>
    </source>
</evidence>
<dbReference type="AlphaFoldDB" id="A0A7H0LEP5"/>
<accession>A0A7H0LEP5</accession>
<dbReference type="PANTHER" id="PTHR30035:SF3">
    <property type="entry name" value="INTERMEMBRANE PHOSPHOLIPID TRANSPORT SYSTEM LIPOPROTEIN MLAA"/>
    <property type="match status" value="1"/>
</dbReference>
<comment type="similarity">
    <text evidence="1">Belongs to the MlaA family.</text>
</comment>
<organism evidence="5 6">
    <name type="scientific">Sphingomonas alpina</name>
    <dbReference type="NCBI Taxonomy" id="653931"/>
    <lineage>
        <taxon>Bacteria</taxon>
        <taxon>Pseudomonadati</taxon>
        <taxon>Pseudomonadota</taxon>
        <taxon>Alphaproteobacteria</taxon>
        <taxon>Sphingomonadales</taxon>
        <taxon>Sphingomonadaceae</taxon>
        <taxon>Sphingomonas</taxon>
    </lineage>
</organism>
<protein>
    <submittedName>
        <fullName evidence="5">VacJ family lipoprotein</fullName>
    </submittedName>
</protein>
<dbReference type="EMBL" id="CP061038">
    <property type="protein sequence ID" value="QNQ08148.1"/>
    <property type="molecule type" value="Genomic_DNA"/>
</dbReference>
<reference evidence="5 6" key="1">
    <citation type="submission" date="2020-09" db="EMBL/GenBank/DDBJ databases">
        <title>Sphingomonas sp., a new species isolated from pork steak.</title>
        <authorList>
            <person name="Heidler von Heilborn D."/>
        </authorList>
    </citation>
    <scope>NUCLEOTIDE SEQUENCE [LARGE SCALE GENOMIC DNA]</scope>
    <source>
        <strain evidence="6">S8-3T</strain>
    </source>
</reference>
<feature type="compositionally biased region" description="Pro residues" evidence="3">
    <location>
        <begin position="43"/>
        <end position="63"/>
    </location>
</feature>
<evidence type="ECO:0000256" key="2">
    <source>
        <dbReference type="ARBA" id="ARBA00022729"/>
    </source>
</evidence>
<feature type="compositionally biased region" description="Low complexity" evidence="3">
    <location>
        <begin position="332"/>
        <end position="386"/>
    </location>
</feature>
<sequence>MVPVFGAVVLFANLPLSAVEVQIPPVVIQTASGQQAPVTTPESPAPAPVPGPAPTAPGAPPEGVPAAQFPATVTQAPATPDAAVPAADAAAQQASGGGLVDDDILVSARRRSPGDPAERINVESYKAVQAVDRALVAPIAKGYKKGLPKPVRDGIHNFLDNVQEPIVFLNYLLQLKPGKAIETLGRFAINSTVGLAGTVDIAKRRPFKLPHRPNSLANTLGYYGVKPGPYLFLPFIGPTTVRDLFGISVDRLILPVTVGTPFNKLYYTIPVNTLSALDYRVAFDDTLTVLHTATDPYAATRDDYLRKRKAEIDRLHSPNWSGHRRPAQPITPAAVSAPAAAPAPEAEGAPGVTVAPGAPAQAAPAPSTTVPPAAVPPAAVQPAPGTDAKVPEVTAPTP</sequence>
<dbReference type="KEGG" id="spap:H3Z74_15395"/>
<evidence type="ECO:0000256" key="3">
    <source>
        <dbReference type="SAM" id="MobiDB-lite"/>
    </source>
</evidence>
<evidence type="ECO:0000256" key="1">
    <source>
        <dbReference type="ARBA" id="ARBA00010634"/>
    </source>
</evidence>
<dbReference type="InterPro" id="IPR007428">
    <property type="entry name" value="MlaA"/>
</dbReference>
<evidence type="ECO:0000313" key="5">
    <source>
        <dbReference type="EMBL" id="QNQ08148.1"/>
    </source>
</evidence>
<keyword evidence="2 4" id="KW-0732">Signal</keyword>
<name>A0A7H0LEP5_9SPHN</name>
<proteinExistence type="inferred from homology"/>
<gene>
    <name evidence="5" type="ORF">H3Z74_15395</name>
</gene>
<feature type="chain" id="PRO_5028898089" evidence="4">
    <location>
        <begin position="19"/>
        <end position="398"/>
    </location>
</feature>
<evidence type="ECO:0000256" key="4">
    <source>
        <dbReference type="SAM" id="SignalP"/>
    </source>
</evidence>
<dbReference type="RefSeq" id="WP_187760477.1">
    <property type="nucleotide sequence ID" value="NZ_CP061038.1"/>
</dbReference>
<dbReference type="GO" id="GO:0016020">
    <property type="term" value="C:membrane"/>
    <property type="evidence" value="ECO:0007669"/>
    <property type="project" value="InterPro"/>
</dbReference>
<feature type="signal peptide" evidence="4">
    <location>
        <begin position="1"/>
        <end position="18"/>
    </location>
</feature>
<feature type="region of interest" description="Disordered" evidence="3">
    <location>
        <begin position="34"/>
        <end position="66"/>
    </location>
</feature>
<keyword evidence="6" id="KW-1185">Reference proteome</keyword>
<dbReference type="Pfam" id="PF04333">
    <property type="entry name" value="MlaA"/>
    <property type="match status" value="1"/>
</dbReference>